<name>A0A8B6G0H5_MYTGA</name>
<feature type="compositionally biased region" description="Basic and acidic residues" evidence="2">
    <location>
        <begin position="422"/>
        <end position="464"/>
    </location>
</feature>
<feature type="domain" description="HTH CENPB-type" evidence="3">
    <location>
        <begin position="1"/>
        <end position="54"/>
    </location>
</feature>
<comment type="caution">
    <text evidence="4">The sequence shown here is derived from an EMBL/GenBank/DDBJ whole genome shotgun (WGS) entry which is preliminary data.</text>
</comment>
<feature type="region of interest" description="Disordered" evidence="2">
    <location>
        <begin position="419"/>
        <end position="467"/>
    </location>
</feature>
<evidence type="ECO:0000259" key="3">
    <source>
        <dbReference type="PROSITE" id="PS51253"/>
    </source>
</evidence>
<accession>A0A8B6G0H5</accession>
<dbReference type="AlphaFoldDB" id="A0A8B6G0H5"/>
<dbReference type="OrthoDB" id="6148415at2759"/>
<sequence length="522" mass="59521">MAERGFPLTRRMLKAFVISIIEKSGRSTLFNMEKGPSNKWVNKLLNRHLELSEKLPEQQDKARRRMSNVTVVDQYFKLLVDTVDSLGLPNKPNQIFNCDESGFSGKEKSKEKVLTLKGSHSYQQKVLVHGHITVHMCIAADGHVLPSFLIFDGCLPHRSFKDGVPDNWLYGSSESGYMDTELFENWFDKVFIPFCGTRRPVLLIFDNHDSHISIDLIEKAKANNIHIIGLPPHTTHLLQPLDVAIFGPLKEKVNQLSVTLGNLNKCATIGKAKFPALLSTAIDQTTTLARVKESFRKSGMYPVDRSIIPNSQLAPADFNKSEKTNKETTDVDTTTITSNELQESTILCHCCGNTISYVKEIEMSINEPTENPLVTKNLIPKSLADVLLPPANPSLAKKKTSSKIITEARVITGDEMLQKLQSKRDEAEAKKEERERKKRDREIRDTEKEEERERKRQKKEEKRNMQQCNQQITAEFHQYATCTKSSVDMVDNRRSTRVKTPLIREEFLQFDSDMEIIETMEE</sequence>
<organism evidence="4 5">
    <name type="scientific">Mytilus galloprovincialis</name>
    <name type="common">Mediterranean mussel</name>
    <dbReference type="NCBI Taxonomy" id="29158"/>
    <lineage>
        <taxon>Eukaryota</taxon>
        <taxon>Metazoa</taxon>
        <taxon>Spiralia</taxon>
        <taxon>Lophotrochozoa</taxon>
        <taxon>Mollusca</taxon>
        <taxon>Bivalvia</taxon>
        <taxon>Autobranchia</taxon>
        <taxon>Pteriomorphia</taxon>
        <taxon>Mytilida</taxon>
        <taxon>Mytiloidea</taxon>
        <taxon>Mytilidae</taxon>
        <taxon>Mytilinae</taxon>
        <taxon>Mytilus</taxon>
    </lineage>
</organism>
<reference evidence="4" key="1">
    <citation type="submission" date="2018-11" db="EMBL/GenBank/DDBJ databases">
        <authorList>
            <person name="Alioto T."/>
            <person name="Alioto T."/>
        </authorList>
    </citation>
    <scope>NUCLEOTIDE SEQUENCE</scope>
</reference>
<dbReference type="Proteomes" id="UP000596742">
    <property type="component" value="Unassembled WGS sequence"/>
</dbReference>
<keyword evidence="5" id="KW-1185">Reference proteome</keyword>
<gene>
    <name evidence="4" type="ORF">MGAL_10B028241</name>
</gene>
<dbReference type="Pfam" id="PF03184">
    <property type="entry name" value="DDE_1"/>
    <property type="match status" value="1"/>
</dbReference>
<dbReference type="InterPro" id="IPR036397">
    <property type="entry name" value="RNaseH_sf"/>
</dbReference>
<proteinExistence type="predicted"/>
<dbReference type="EMBL" id="UYJE01007681">
    <property type="protein sequence ID" value="VDI57009.1"/>
    <property type="molecule type" value="Genomic_DNA"/>
</dbReference>
<evidence type="ECO:0000256" key="2">
    <source>
        <dbReference type="SAM" id="MobiDB-lite"/>
    </source>
</evidence>
<protein>
    <recommendedName>
        <fullName evidence="3">HTH CENPB-type domain-containing protein</fullName>
    </recommendedName>
</protein>
<dbReference type="PROSITE" id="PS51253">
    <property type="entry name" value="HTH_CENPB"/>
    <property type="match status" value="1"/>
</dbReference>
<dbReference type="InterPro" id="IPR006600">
    <property type="entry name" value="HTH_CenpB_DNA-bd_dom"/>
</dbReference>
<evidence type="ECO:0000313" key="4">
    <source>
        <dbReference type="EMBL" id="VDI57009.1"/>
    </source>
</evidence>
<dbReference type="GO" id="GO:0005634">
    <property type="term" value="C:nucleus"/>
    <property type="evidence" value="ECO:0007669"/>
    <property type="project" value="TreeGrafter"/>
</dbReference>
<dbReference type="InterPro" id="IPR004875">
    <property type="entry name" value="DDE_SF_endonuclease_dom"/>
</dbReference>
<evidence type="ECO:0000313" key="5">
    <source>
        <dbReference type="Proteomes" id="UP000596742"/>
    </source>
</evidence>
<dbReference type="InterPro" id="IPR050863">
    <property type="entry name" value="CenT-Element_Derived"/>
</dbReference>
<evidence type="ECO:0000256" key="1">
    <source>
        <dbReference type="ARBA" id="ARBA00023125"/>
    </source>
</evidence>
<dbReference type="GO" id="GO:0003677">
    <property type="term" value="F:DNA binding"/>
    <property type="evidence" value="ECO:0007669"/>
    <property type="project" value="UniProtKB-KW"/>
</dbReference>
<dbReference type="Gene3D" id="3.30.420.10">
    <property type="entry name" value="Ribonuclease H-like superfamily/Ribonuclease H"/>
    <property type="match status" value="1"/>
</dbReference>
<keyword evidence="1" id="KW-0238">DNA-binding</keyword>
<dbReference type="PANTHER" id="PTHR19303">
    <property type="entry name" value="TRANSPOSON"/>
    <property type="match status" value="1"/>
</dbReference>
<dbReference type="PANTHER" id="PTHR19303:SF74">
    <property type="entry name" value="POGO TRANSPOSABLE ELEMENT WITH KRAB DOMAIN"/>
    <property type="match status" value="1"/>
</dbReference>